<dbReference type="SMART" id="SM01040">
    <property type="entry name" value="Bro-N"/>
    <property type="match status" value="1"/>
</dbReference>
<dbReference type="EMBL" id="JBBNOP010000010">
    <property type="protein sequence ID" value="MEQ3363659.1"/>
    <property type="molecule type" value="Genomic_DNA"/>
</dbReference>
<proteinExistence type="predicted"/>
<dbReference type="InterPro" id="IPR003497">
    <property type="entry name" value="BRO_N_domain"/>
</dbReference>
<evidence type="ECO:0000313" key="2">
    <source>
        <dbReference type="EMBL" id="MEQ3363659.1"/>
    </source>
</evidence>
<keyword evidence="3" id="KW-1185">Reference proteome</keyword>
<organism evidence="2 3">
    <name type="scientific">Raoultibacter massiliensis</name>
    <dbReference type="NCBI Taxonomy" id="1852371"/>
    <lineage>
        <taxon>Bacteria</taxon>
        <taxon>Bacillati</taxon>
        <taxon>Actinomycetota</taxon>
        <taxon>Coriobacteriia</taxon>
        <taxon>Eggerthellales</taxon>
        <taxon>Eggerthellaceae</taxon>
        <taxon>Raoultibacter</taxon>
    </lineage>
</organism>
<gene>
    <name evidence="2" type="ORF">AAA083_11805</name>
</gene>
<reference evidence="2 3" key="1">
    <citation type="submission" date="2024-04" db="EMBL/GenBank/DDBJ databases">
        <title>Human intestinal bacterial collection.</title>
        <authorList>
            <person name="Pauvert C."/>
            <person name="Hitch T.C.A."/>
            <person name="Clavel T."/>
        </authorList>
    </citation>
    <scope>NUCLEOTIDE SEQUENCE [LARGE SCALE GENOMIC DNA]</scope>
    <source>
        <strain evidence="2 3">CLA-KB-H42</strain>
    </source>
</reference>
<evidence type="ECO:0000259" key="1">
    <source>
        <dbReference type="SMART" id="SM01040"/>
    </source>
</evidence>
<dbReference type="RefSeq" id="WP_102373863.1">
    <property type="nucleotide sequence ID" value="NZ_JBBNOP010000010.1"/>
</dbReference>
<comment type="caution">
    <text evidence="2">The sequence shown here is derived from an EMBL/GenBank/DDBJ whole genome shotgun (WGS) entry which is preliminary data.</text>
</comment>
<name>A0ABV1JF06_9ACTN</name>
<dbReference type="Pfam" id="PF02498">
    <property type="entry name" value="Bro-N"/>
    <property type="match status" value="1"/>
</dbReference>
<sequence length="313" mass="35789">MHQTEVDRARTVHQTEAERTLRNEMQLFEGCEIRLLWSAEDEDWYFSIVDVIAVLTESKNPQAYWRVLKKRLFDEGNQTVTNCNGLKMKAPDGKMRITDVGTTEQILRLVQIIPSPKAEPFKLWLAKVGKERIDETFDPELAIERAIGYYRQKGYNEEWISQRLCPAHAPGTLAREEEVRGAARDFEYAILTNDIYRAWSEMPAREYRNFKGLTKESLRDNTGDMEPALTTLAETTAAGITRSTDSETRPAHREVAKAGGEVVGIVRKASEERIGHPAITEKTAPNFGRILSEVIEAQSLENKPFEFFPKQRK</sequence>
<feature type="domain" description="Bro-N" evidence="1">
    <location>
        <begin position="32"/>
        <end position="131"/>
    </location>
</feature>
<evidence type="ECO:0000313" key="3">
    <source>
        <dbReference type="Proteomes" id="UP001487305"/>
    </source>
</evidence>
<dbReference type="Proteomes" id="UP001487305">
    <property type="component" value="Unassembled WGS sequence"/>
</dbReference>
<protein>
    <submittedName>
        <fullName evidence="2">Bro-N domain-containing protein</fullName>
    </submittedName>
</protein>
<accession>A0ABV1JF06</accession>